<gene>
    <name evidence="7" type="ORF">C1S70_15625</name>
</gene>
<dbReference type="AlphaFoldDB" id="A0A2K1G018"/>
<dbReference type="Gene3D" id="3.30.450.20">
    <property type="entry name" value="PAS domain"/>
    <property type="match status" value="1"/>
</dbReference>
<keyword evidence="2" id="KW-1003">Cell membrane</keyword>
<evidence type="ECO:0000259" key="6">
    <source>
        <dbReference type="SMART" id="SM01049"/>
    </source>
</evidence>
<proteinExistence type="predicted"/>
<reference evidence="7 8" key="1">
    <citation type="submission" date="2018-01" db="EMBL/GenBank/DDBJ databases">
        <title>Whole genome sequence of Azospirillum brasilense REC3 isolated from strawberry roots.</title>
        <authorList>
            <person name="Fontana C.A."/>
            <person name="Salazar S.M."/>
            <person name="Bassi D."/>
            <person name="Puglisi E."/>
            <person name="Lovaisa N.C."/>
            <person name="Toffoli L.M."/>
            <person name="Pedraza R."/>
            <person name="Cocconcelli P.S."/>
        </authorList>
    </citation>
    <scope>NUCLEOTIDE SEQUENCE [LARGE SCALE GENOMIC DNA]</scope>
    <source>
        <strain evidence="7 8">REC3</strain>
    </source>
</reference>
<organism evidence="7 8">
    <name type="scientific">Azospirillum argentinense</name>
    <dbReference type="NCBI Taxonomy" id="2970906"/>
    <lineage>
        <taxon>Bacteria</taxon>
        <taxon>Pseudomonadati</taxon>
        <taxon>Pseudomonadota</taxon>
        <taxon>Alphaproteobacteria</taxon>
        <taxon>Rhodospirillales</taxon>
        <taxon>Azospirillaceae</taxon>
        <taxon>Azospirillum</taxon>
    </lineage>
</organism>
<protein>
    <submittedName>
        <fullName evidence="7">Chemotaxis protein</fullName>
    </submittedName>
</protein>
<evidence type="ECO:0000256" key="5">
    <source>
        <dbReference type="ARBA" id="ARBA00023136"/>
    </source>
</evidence>
<evidence type="ECO:0000256" key="1">
    <source>
        <dbReference type="ARBA" id="ARBA00004651"/>
    </source>
</evidence>
<dbReference type="EMBL" id="POWG01000015">
    <property type="protein sequence ID" value="PNQ98019.1"/>
    <property type="molecule type" value="Genomic_DNA"/>
</dbReference>
<keyword evidence="3" id="KW-0812">Transmembrane</keyword>
<evidence type="ECO:0000256" key="3">
    <source>
        <dbReference type="ARBA" id="ARBA00022692"/>
    </source>
</evidence>
<evidence type="ECO:0000313" key="7">
    <source>
        <dbReference type="EMBL" id="PNQ98019.1"/>
    </source>
</evidence>
<evidence type="ECO:0000256" key="2">
    <source>
        <dbReference type="ARBA" id="ARBA00022475"/>
    </source>
</evidence>
<keyword evidence="5" id="KW-0472">Membrane</keyword>
<dbReference type="GO" id="GO:0005886">
    <property type="term" value="C:plasma membrane"/>
    <property type="evidence" value="ECO:0007669"/>
    <property type="project" value="UniProtKB-SubCell"/>
</dbReference>
<keyword evidence="4" id="KW-1133">Transmembrane helix</keyword>
<feature type="domain" description="Single Cache" evidence="6">
    <location>
        <begin position="43"/>
        <end position="118"/>
    </location>
</feature>
<dbReference type="SMART" id="SM01049">
    <property type="entry name" value="Cache_2"/>
    <property type="match status" value="1"/>
</dbReference>
<name>A0A2K1G018_9PROT</name>
<dbReference type="Pfam" id="PF17200">
    <property type="entry name" value="sCache_2"/>
    <property type="match status" value="1"/>
</dbReference>
<evidence type="ECO:0000256" key="4">
    <source>
        <dbReference type="ARBA" id="ARBA00022989"/>
    </source>
</evidence>
<comment type="subcellular location">
    <subcellularLocation>
        <location evidence="1">Cell membrane</location>
        <topology evidence="1">Multi-pass membrane protein</topology>
    </subcellularLocation>
</comment>
<sequence length="167" mass="18182">MGCVISAFVRVPPLRVLWVLLTALLVATVHSAVARAQPGDPEREQVRAVALKAAELIAARGLEAAAAAFNRDGEFRHGALYVTVIDFAGVWKVYPPRPAGVGVSVINVKDPDGRDIVRDILSVARDSGEGWVEYRWLNPASDRIEPKTTFVKRVPGQDLVAYVGLYH</sequence>
<dbReference type="Proteomes" id="UP000236268">
    <property type="component" value="Unassembled WGS sequence"/>
</dbReference>
<dbReference type="InterPro" id="IPR033480">
    <property type="entry name" value="sCache_2"/>
</dbReference>
<comment type="caution">
    <text evidence="7">The sequence shown here is derived from an EMBL/GenBank/DDBJ whole genome shotgun (WGS) entry which is preliminary data.</text>
</comment>
<evidence type="ECO:0000313" key="8">
    <source>
        <dbReference type="Proteomes" id="UP000236268"/>
    </source>
</evidence>
<accession>A0A2K1G018</accession>